<feature type="region of interest" description="Disordered" evidence="1">
    <location>
        <begin position="95"/>
        <end position="144"/>
    </location>
</feature>
<comment type="caution">
    <text evidence="2">The sequence shown here is derived from an EMBL/GenBank/DDBJ whole genome shotgun (WGS) entry which is preliminary data.</text>
</comment>
<reference evidence="2 3" key="1">
    <citation type="submission" date="2018-04" db="EMBL/GenBank/DDBJ databases">
        <title>Novel actinobacteria from marine sediment.</title>
        <authorList>
            <person name="Ng Z.Y."/>
            <person name="Tan G.Y.A."/>
        </authorList>
    </citation>
    <scope>NUCLEOTIDE SEQUENCE [LARGE SCALE GENOMIC DNA]</scope>
    <source>
        <strain evidence="2 3">TPS81</strain>
    </source>
</reference>
<dbReference type="AlphaFoldDB" id="A0A368T7M2"/>
<accession>A0A368T7M2</accession>
<keyword evidence="3" id="KW-1185">Reference proteome</keyword>
<gene>
    <name evidence="2" type="ORF">DEF24_08975</name>
</gene>
<feature type="compositionally biased region" description="Low complexity" evidence="1">
    <location>
        <begin position="129"/>
        <end position="144"/>
    </location>
</feature>
<name>A0A368T7M2_9ACTN</name>
<evidence type="ECO:0000313" key="2">
    <source>
        <dbReference type="EMBL" id="RCV59753.1"/>
    </source>
</evidence>
<evidence type="ECO:0000313" key="3">
    <source>
        <dbReference type="Proteomes" id="UP000253318"/>
    </source>
</evidence>
<dbReference type="Proteomes" id="UP000253318">
    <property type="component" value="Unassembled WGS sequence"/>
</dbReference>
<protein>
    <submittedName>
        <fullName evidence="2">Uncharacterized protein</fullName>
    </submittedName>
</protein>
<sequence length="144" mass="15751">MLEEGVTRAHLPRALAELSAGRPVGFGPVTATPHALAIDRTEIPWGEISGVTIEDGYLDIKRTGKLFTTSQQVGYVPDFLVLVALVREYTGASLDQPAPVSLRPEPSRPRAFRRAERLRNSGHARGRCPVRPQSPSSRSPSSRR</sequence>
<dbReference type="Pfam" id="PF20226">
    <property type="entry name" value="DUF6585"/>
    <property type="match status" value="1"/>
</dbReference>
<proteinExistence type="predicted"/>
<dbReference type="EMBL" id="QEIN01000055">
    <property type="protein sequence ID" value="RCV59753.1"/>
    <property type="molecule type" value="Genomic_DNA"/>
</dbReference>
<evidence type="ECO:0000256" key="1">
    <source>
        <dbReference type="SAM" id="MobiDB-lite"/>
    </source>
</evidence>
<organism evidence="2 3">
    <name type="scientific">Marinitenerispora sediminis</name>
    <dbReference type="NCBI Taxonomy" id="1931232"/>
    <lineage>
        <taxon>Bacteria</taxon>
        <taxon>Bacillati</taxon>
        <taxon>Actinomycetota</taxon>
        <taxon>Actinomycetes</taxon>
        <taxon>Streptosporangiales</taxon>
        <taxon>Nocardiopsidaceae</taxon>
        <taxon>Marinitenerispora</taxon>
    </lineage>
</organism>
<feature type="compositionally biased region" description="Basic and acidic residues" evidence="1">
    <location>
        <begin position="105"/>
        <end position="119"/>
    </location>
</feature>
<dbReference type="InterPro" id="IPR046492">
    <property type="entry name" value="DUF6585"/>
</dbReference>